<dbReference type="Proteomes" id="UP001205185">
    <property type="component" value="Unassembled WGS sequence"/>
</dbReference>
<comment type="caution">
    <text evidence="1">The sequence shown here is derived from an EMBL/GenBank/DDBJ whole genome shotgun (WGS) entry which is preliminary data.</text>
</comment>
<keyword evidence="2" id="KW-1185">Reference proteome</keyword>
<evidence type="ECO:0000313" key="1">
    <source>
        <dbReference type="EMBL" id="MCP2270227.1"/>
    </source>
</evidence>
<evidence type="ECO:0000313" key="2">
    <source>
        <dbReference type="Proteomes" id="UP001205185"/>
    </source>
</evidence>
<evidence type="ECO:0008006" key="3">
    <source>
        <dbReference type="Google" id="ProtNLM"/>
    </source>
</evidence>
<organism evidence="1 2">
    <name type="scientific">Actinokineospora diospyrosa</name>
    <dbReference type="NCBI Taxonomy" id="103728"/>
    <lineage>
        <taxon>Bacteria</taxon>
        <taxon>Bacillati</taxon>
        <taxon>Actinomycetota</taxon>
        <taxon>Actinomycetes</taxon>
        <taxon>Pseudonocardiales</taxon>
        <taxon>Pseudonocardiaceae</taxon>
        <taxon>Actinokineospora</taxon>
    </lineage>
</organism>
<proteinExistence type="predicted"/>
<dbReference type="EMBL" id="JAMTCO010000006">
    <property type="protein sequence ID" value="MCP2270227.1"/>
    <property type="molecule type" value="Genomic_DNA"/>
</dbReference>
<protein>
    <recommendedName>
        <fullName evidence="3">DUF4926 domain-containing protein</fullName>
    </recommendedName>
</protein>
<accession>A0ABT1IC71</accession>
<dbReference type="InterPro" id="IPR032568">
    <property type="entry name" value="DUF4926"/>
</dbReference>
<sequence>MTFALFDLVRVKNGRPQEGLAAGACGTVVVVFEAPVPGYEIEVADENGRTLYQGSFAPEELEPW</sequence>
<gene>
    <name evidence="1" type="ORF">LV75_002728</name>
</gene>
<reference evidence="1 2" key="1">
    <citation type="submission" date="2022-06" db="EMBL/GenBank/DDBJ databases">
        <title>Genomic Encyclopedia of Archaeal and Bacterial Type Strains, Phase II (KMG-II): from individual species to whole genera.</title>
        <authorList>
            <person name="Goeker M."/>
        </authorList>
    </citation>
    <scope>NUCLEOTIDE SEQUENCE [LARGE SCALE GENOMIC DNA]</scope>
    <source>
        <strain evidence="1 2">DSM 44255</strain>
    </source>
</reference>
<name>A0ABT1IC71_9PSEU</name>
<dbReference type="RefSeq" id="WP_253887209.1">
    <property type="nucleotide sequence ID" value="NZ_BAAAVB010000013.1"/>
</dbReference>
<dbReference type="Pfam" id="PF16277">
    <property type="entry name" value="DUF4926"/>
    <property type="match status" value="1"/>
</dbReference>